<dbReference type="RefSeq" id="WP_182809118.1">
    <property type="nucleotide sequence ID" value="NZ_JACJFM010000014.1"/>
</dbReference>
<dbReference type="Gene3D" id="3.40.50.2000">
    <property type="entry name" value="Glycogen Phosphorylase B"/>
    <property type="match status" value="2"/>
</dbReference>
<dbReference type="CDD" id="cd03801">
    <property type="entry name" value="GT4_PimA-like"/>
    <property type="match status" value="1"/>
</dbReference>
<reference evidence="1 2" key="1">
    <citation type="submission" date="2020-08" db="EMBL/GenBank/DDBJ databases">
        <title>Oceanospirillum sp. nov. isolated from marine sediment.</title>
        <authorList>
            <person name="Ji X."/>
        </authorList>
    </citation>
    <scope>NUCLEOTIDE SEQUENCE [LARGE SCALE GENOMIC DNA]</scope>
    <source>
        <strain evidence="1 2">D5</strain>
    </source>
</reference>
<proteinExistence type="predicted"/>
<organism evidence="1 2">
    <name type="scientific">Oceanospirillum sediminis</name>
    <dbReference type="NCBI Taxonomy" id="2760088"/>
    <lineage>
        <taxon>Bacteria</taxon>
        <taxon>Pseudomonadati</taxon>
        <taxon>Pseudomonadota</taxon>
        <taxon>Gammaproteobacteria</taxon>
        <taxon>Oceanospirillales</taxon>
        <taxon>Oceanospirillaceae</taxon>
        <taxon>Oceanospirillum</taxon>
    </lineage>
</organism>
<dbReference type="EMBL" id="JACJFM010000014">
    <property type="protein sequence ID" value="MBB1487336.1"/>
    <property type="molecule type" value="Genomic_DNA"/>
</dbReference>
<sequence>MKAIIPKSRPLIRKVLVYQFSKIILRRSYLLFNNLGHYLFAKCEWHFFCSVHIKMLIRSFDMKHIVLFLDSRSSGGIETHVFNLACSLNKRSYTVDVIFWKKYGSDHPIYADLLKSDINVSYADGRLYRLFQLIPRDSIVHSHGYKANIINKLMAVSGRWKAVPTHHNGDTGSGLLNCYIRFDEVSSSLFHPISVSQAIFNRIGRKGCMIPNFVDIGEQPVLSSGSQIAFVGRLSSEKNPDAFCMLGESLHESLAGRDEQLHIYGDGPDRQRLEARFPAVQFHGHQDMSRHWDKIGLLCITSTCEGLPLAALEAMSRGIPVCSFAVGELPLVITHNRNGWLIHSHDIAHMADFIRLWWSMDKTEKDIMSYQAWKTIKEQYSTESILPDIINTYTL</sequence>
<keyword evidence="1" id="KW-0808">Transferase</keyword>
<accession>A0A839IT58</accession>
<dbReference type="PANTHER" id="PTHR12526">
    <property type="entry name" value="GLYCOSYLTRANSFERASE"/>
    <property type="match status" value="1"/>
</dbReference>
<comment type="caution">
    <text evidence="1">The sequence shown here is derived from an EMBL/GenBank/DDBJ whole genome shotgun (WGS) entry which is preliminary data.</text>
</comment>
<dbReference type="Proteomes" id="UP000565262">
    <property type="component" value="Unassembled WGS sequence"/>
</dbReference>
<dbReference type="Pfam" id="PF13692">
    <property type="entry name" value="Glyco_trans_1_4"/>
    <property type="match status" value="1"/>
</dbReference>
<keyword evidence="2" id="KW-1185">Reference proteome</keyword>
<dbReference type="AlphaFoldDB" id="A0A839IT58"/>
<evidence type="ECO:0000313" key="2">
    <source>
        <dbReference type="Proteomes" id="UP000565262"/>
    </source>
</evidence>
<evidence type="ECO:0000313" key="1">
    <source>
        <dbReference type="EMBL" id="MBB1487336.1"/>
    </source>
</evidence>
<dbReference type="SUPFAM" id="SSF53756">
    <property type="entry name" value="UDP-Glycosyltransferase/glycogen phosphorylase"/>
    <property type="match status" value="1"/>
</dbReference>
<protein>
    <submittedName>
        <fullName evidence="1">Glycosyltransferase family 4 protein</fullName>
    </submittedName>
</protein>
<gene>
    <name evidence="1" type="ORF">H4O21_12035</name>
</gene>
<dbReference type="GO" id="GO:0016740">
    <property type="term" value="F:transferase activity"/>
    <property type="evidence" value="ECO:0007669"/>
    <property type="project" value="UniProtKB-KW"/>
</dbReference>
<name>A0A839IT58_9GAMM</name>
<dbReference type="PANTHER" id="PTHR12526:SF630">
    <property type="entry name" value="GLYCOSYLTRANSFERASE"/>
    <property type="match status" value="1"/>
</dbReference>